<evidence type="ECO:0000256" key="3">
    <source>
        <dbReference type="ARBA" id="ARBA00023125"/>
    </source>
</evidence>
<organism evidence="5 6">
    <name type="scientific">Ferrimonas lipolytica</name>
    <dbReference type="NCBI Taxonomy" id="2724191"/>
    <lineage>
        <taxon>Bacteria</taxon>
        <taxon>Pseudomonadati</taxon>
        <taxon>Pseudomonadota</taxon>
        <taxon>Gammaproteobacteria</taxon>
        <taxon>Alteromonadales</taxon>
        <taxon>Ferrimonadaceae</taxon>
        <taxon>Ferrimonas</taxon>
    </lineage>
</organism>
<dbReference type="GO" id="GO:1990077">
    <property type="term" value="C:primosome complex"/>
    <property type="evidence" value="ECO:0007669"/>
    <property type="project" value="UniProtKB-UniRule"/>
</dbReference>
<dbReference type="EMBL" id="CP051180">
    <property type="protein sequence ID" value="QIZ78661.1"/>
    <property type="molecule type" value="Genomic_DNA"/>
</dbReference>
<name>A0A6H1UHV0_9GAMM</name>
<comment type="function">
    <text evidence="4">Involved in the restart of stalled replication forks, which reloads the replicative helicase on sites other than the origin of replication; the PriA-PriB pathway is the major replication restart pathway. During primosome assembly it facilitates complex formation between PriA and DnaT on DNA; stabilizes PriA on DNA. Stimulates the DNA unwinding activity of PriA helicase.</text>
</comment>
<dbReference type="Gene3D" id="2.40.50.140">
    <property type="entry name" value="Nucleic acid-binding proteins"/>
    <property type="match status" value="1"/>
</dbReference>
<dbReference type="Proteomes" id="UP000501602">
    <property type="component" value="Chromosome"/>
</dbReference>
<gene>
    <name evidence="4 5" type="primary">priB</name>
    <name evidence="5" type="ORF">HER31_18205</name>
</gene>
<accession>A0A6H1UHV0</accession>
<dbReference type="InterPro" id="IPR000424">
    <property type="entry name" value="Primosome_PriB/ssb"/>
</dbReference>
<dbReference type="Pfam" id="PF22657">
    <property type="entry name" value="SSB_1"/>
    <property type="match status" value="1"/>
</dbReference>
<dbReference type="PIRSF" id="PIRSF003135">
    <property type="entry name" value="Primosomal_n"/>
    <property type="match status" value="1"/>
</dbReference>
<dbReference type="NCBIfam" id="TIGR04418">
    <property type="entry name" value="PriB_gamma"/>
    <property type="match status" value="1"/>
</dbReference>
<dbReference type="SUPFAM" id="SSF50249">
    <property type="entry name" value="Nucleic acid-binding proteins"/>
    <property type="match status" value="1"/>
</dbReference>
<comment type="subunit">
    <text evidence="4">Homodimer. Interacts with PriA and DnaT. Component of the replication restart primosome. Primosome assembly occurs via a 'hand-off' mechanism. PriA binds to replication forks, subsequently PriB then DnaT bind; DnaT then displaces ssDNA to generate the helicase loading substrate.</text>
</comment>
<dbReference type="InterPro" id="IPR023646">
    <property type="entry name" value="Prisomal_replication_PriB"/>
</dbReference>
<evidence type="ECO:0000256" key="1">
    <source>
        <dbReference type="ARBA" id="ARBA00022515"/>
    </source>
</evidence>
<dbReference type="HAMAP" id="MF_00720">
    <property type="entry name" value="PriB"/>
    <property type="match status" value="1"/>
</dbReference>
<dbReference type="KEGG" id="fes:HER31_18205"/>
<evidence type="ECO:0000313" key="5">
    <source>
        <dbReference type="EMBL" id="QIZ78661.1"/>
    </source>
</evidence>
<sequence length="102" mass="11181">MNSNRLELSGHVSRAPKTVTGINGVPHSFFLLEHRSMQQEAGLKRPVYCKIQVVLSGEGTQSLLSYLELGSSIKVSGFLAWQQGRNGQSRLVLHADSIESIC</sequence>
<keyword evidence="3 4" id="KW-0238">DNA-binding</keyword>
<comment type="similarity">
    <text evidence="4">Belongs to the PriB family.</text>
</comment>
<dbReference type="GO" id="GO:0006269">
    <property type="term" value="P:DNA replication, synthesis of primer"/>
    <property type="evidence" value="ECO:0007669"/>
    <property type="project" value="UniProtKB-KW"/>
</dbReference>
<keyword evidence="2 4" id="KW-0235">DNA replication</keyword>
<dbReference type="AlphaFoldDB" id="A0A6H1UHV0"/>
<proteinExistence type="inferred from homology"/>
<dbReference type="RefSeq" id="WP_168662839.1">
    <property type="nucleotide sequence ID" value="NZ_CP051180.1"/>
</dbReference>
<dbReference type="PROSITE" id="PS50935">
    <property type="entry name" value="SSB"/>
    <property type="match status" value="1"/>
</dbReference>
<keyword evidence="1 4" id="KW-0639">Primosome</keyword>
<dbReference type="InterPro" id="IPR012340">
    <property type="entry name" value="NA-bd_OB-fold"/>
</dbReference>
<evidence type="ECO:0000256" key="4">
    <source>
        <dbReference type="HAMAP-Rule" id="MF_00720"/>
    </source>
</evidence>
<protein>
    <recommendedName>
        <fullName evidence="4">Replication restart protein PriB</fullName>
    </recommendedName>
</protein>
<evidence type="ECO:0000256" key="2">
    <source>
        <dbReference type="ARBA" id="ARBA00022705"/>
    </source>
</evidence>
<evidence type="ECO:0000313" key="6">
    <source>
        <dbReference type="Proteomes" id="UP000501602"/>
    </source>
</evidence>
<dbReference type="GO" id="GO:0003697">
    <property type="term" value="F:single-stranded DNA binding"/>
    <property type="evidence" value="ECO:0007669"/>
    <property type="project" value="UniProtKB-UniRule"/>
</dbReference>
<reference evidence="5 6" key="1">
    <citation type="submission" date="2020-04" db="EMBL/GenBank/DDBJ databases">
        <title>Ferrimonas sp. S7 isolated from sea water.</title>
        <authorList>
            <person name="Bae S.S."/>
            <person name="Baek K."/>
        </authorList>
    </citation>
    <scope>NUCLEOTIDE SEQUENCE [LARGE SCALE GENOMIC DNA]</scope>
    <source>
        <strain evidence="5 6">S7</strain>
    </source>
</reference>
<keyword evidence="6" id="KW-1185">Reference proteome</keyword>